<evidence type="ECO:0000313" key="2">
    <source>
        <dbReference type="Proteomes" id="UP000335538"/>
    </source>
</evidence>
<gene>
    <name evidence="1" type="ORF">PSP31121_05343</name>
</gene>
<sequence>MSKVGSVALLHHGGLPRPQDGPDNGIAATLATVKFWDPESVRQAYQKLTQLPFLEDIWDRLVHQGHKSDNLKAVVTLAFHKCAMQQGKDPVHVPGDHHLALVTLAQNLSPMGQAALRQSLPPNAGPHAGTDAFSQYLALPDRHYLAGLLHLAQGDAHDAGSPQCAKVNDMAAKALAAAAQGYGEGATLPYWAELAAATWRRSAHAEMAAGLAHWHGDRAAPAVTAYMSALHTLRGWALTEAAEPARTALNAIAAELEARGETGALFDTLATRGAPGEAFEALASLYAQADRRSLAKLAQRYAGQAFSREGQHDAARRAYAKAGRLELAAAVWERVANTTRHPADAVKAYRKAAKLFNEAGQLKDAERVAALAVVVEAKARPPVPDARRAAFQTPTPD</sequence>
<evidence type="ECO:0000313" key="1">
    <source>
        <dbReference type="EMBL" id="VVE85656.1"/>
    </source>
</evidence>
<protein>
    <recommendedName>
        <fullName evidence="3">Tetratricopeptide repeat protein</fullName>
    </recommendedName>
</protein>
<name>A0A5E5BK68_9BURK</name>
<dbReference type="Proteomes" id="UP000335538">
    <property type="component" value="Unassembled WGS sequence"/>
</dbReference>
<evidence type="ECO:0008006" key="3">
    <source>
        <dbReference type="Google" id="ProtNLM"/>
    </source>
</evidence>
<proteinExistence type="predicted"/>
<accession>A0A5E5BK68</accession>
<dbReference type="RefSeq" id="WP_150811415.1">
    <property type="nucleotide sequence ID" value="NZ_CABPSR010000031.1"/>
</dbReference>
<organism evidence="1 2">
    <name type="scientific">Pandoraea sputorum</name>
    <dbReference type="NCBI Taxonomy" id="93222"/>
    <lineage>
        <taxon>Bacteria</taxon>
        <taxon>Pseudomonadati</taxon>
        <taxon>Pseudomonadota</taxon>
        <taxon>Betaproteobacteria</taxon>
        <taxon>Burkholderiales</taxon>
        <taxon>Burkholderiaceae</taxon>
        <taxon>Pandoraea</taxon>
    </lineage>
</organism>
<reference evidence="1 2" key="1">
    <citation type="submission" date="2019-08" db="EMBL/GenBank/DDBJ databases">
        <authorList>
            <person name="Peeters C."/>
        </authorList>
    </citation>
    <scope>NUCLEOTIDE SEQUENCE [LARGE SCALE GENOMIC DNA]</scope>
    <source>
        <strain evidence="1 2">LMG 31121</strain>
    </source>
</reference>
<dbReference type="EMBL" id="CABPSR010000031">
    <property type="protein sequence ID" value="VVE85656.1"/>
    <property type="molecule type" value="Genomic_DNA"/>
</dbReference>
<dbReference type="AlphaFoldDB" id="A0A5E5BK68"/>